<proteinExistence type="predicted"/>
<accession>A0A8H3S798</accession>
<name>A0A8H3S798_9EURO</name>
<comment type="caution">
    <text evidence="1">The sequence shown here is derived from an EMBL/GenBank/DDBJ whole genome shotgun (WGS) entry which is preliminary data.</text>
</comment>
<gene>
    <name evidence="1" type="ORF">IFM46972_09554</name>
</gene>
<organism evidence="1 2">
    <name type="scientific">Aspergillus udagawae</name>
    <dbReference type="NCBI Taxonomy" id="91492"/>
    <lineage>
        <taxon>Eukaryota</taxon>
        <taxon>Fungi</taxon>
        <taxon>Dikarya</taxon>
        <taxon>Ascomycota</taxon>
        <taxon>Pezizomycotina</taxon>
        <taxon>Eurotiomycetes</taxon>
        <taxon>Eurotiomycetidae</taxon>
        <taxon>Eurotiales</taxon>
        <taxon>Aspergillaceae</taxon>
        <taxon>Aspergillus</taxon>
        <taxon>Aspergillus subgen. Fumigati</taxon>
    </lineage>
</organism>
<dbReference type="Proteomes" id="UP000465221">
    <property type="component" value="Unassembled WGS sequence"/>
</dbReference>
<dbReference type="AlphaFoldDB" id="A0A8H3S798"/>
<reference evidence="1 2" key="1">
    <citation type="submission" date="2020-01" db="EMBL/GenBank/DDBJ databases">
        <title>Draft genome sequence of Aspergillus udagawae IFM 46972.</title>
        <authorList>
            <person name="Takahashi H."/>
            <person name="Yaguchi T."/>
        </authorList>
    </citation>
    <scope>NUCLEOTIDE SEQUENCE [LARGE SCALE GENOMIC DNA]</scope>
    <source>
        <strain evidence="1 2">IFM 46972</strain>
    </source>
</reference>
<sequence length="75" mass="8767">MIPFTRCYSRCFRTAPIYTFLLPNLYSQSIKRGAYLPELSIRSGRAIRYILLIASVRVIPNPHTEATTDYPPYRR</sequence>
<evidence type="ECO:0000313" key="1">
    <source>
        <dbReference type="EMBL" id="GFF52518.1"/>
    </source>
</evidence>
<protein>
    <submittedName>
        <fullName evidence="1">Uncharacterized protein</fullName>
    </submittedName>
</protein>
<dbReference type="EMBL" id="BLKC01000097">
    <property type="protein sequence ID" value="GFF52518.1"/>
    <property type="molecule type" value="Genomic_DNA"/>
</dbReference>
<evidence type="ECO:0000313" key="2">
    <source>
        <dbReference type="Proteomes" id="UP000465221"/>
    </source>
</evidence>